<feature type="binding site" evidence="8">
    <location>
        <begin position="147"/>
        <end position="150"/>
    </location>
    <ligand>
        <name>ATP</name>
        <dbReference type="ChEBI" id="CHEBI:30616"/>
    </ligand>
</feature>
<comment type="pathway">
    <text evidence="1 8">Cofactor biosynthesis; (R)-pantothenate biosynthesis; (R)-pantothenate from (R)-pantoate and beta-alanine: step 1/1.</text>
</comment>
<reference evidence="9 10" key="1">
    <citation type="journal article" date="2014" name="BMC Genomics">
        <title>Genomic comparison of sporeforming bacilli isolated from milk.</title>
        <authorList>
            <person name="Moreno Switt A.I."/>
            <person name="Andrus A.D."/>
            <person name="Ranieri M.L."/>
            <person name="Orsi R.H."/>
            <person name="Ivy R."/>
            <person name="den Bakker H.C."/>
            <person name="Martin N.H."/>
            <person name="Wiedmann M."/>
            <person name="Boor K.J."/>
        </authorList>
    </citation>
    <scope>NUCLEOTIDE SEQUENCE [LARGE SCALE GENOMIC DNA]</scope>
    <source>
        <strain evidence="9 10">FSL R5-213</strain>
    </source>
</reference>
<dbReference type="Proteomes" id="UP000019062">
    <property type="component" value="Unassembled WGS sequence"/>
</dbReference>
<dbReference type="InterPro" id="IPR042176">
    <property type="entry name" value="Pantoate_ligase_C"/>
</dbReference>
<feature type="active site" description="Proton donor" evidence="8">
    <location>
        <position position="37"/>
    </location>
</feature>
<dbReference type="PATRIC" id="fig|1227360.4.peg.4170"/>
<dbReference type="EMBL" id="ASQA01000042">
    <property type="protein sequence ID" value="ETT81122.1"/>
    <property type="molecule type" value="Genomic_DNA"/>
</dbReference>
<dbReference type="GO" id="GO:0005829">
    <property type="term" value="C:cytosol"/>
    <property type="evidence" value="ECO:0007669"/>
    <property type="project" value="TreeGrafter"/>
</dbReference>
<sequence length="283" mass="31605">MKIVSTIKELTAHITTAKKADKTIGLVPTMGYLHEGHMALATAARKENDIVVMSLFVNPAQFGPNEDYESYPRDLNRDSKIAEKVGVDFLFAPSASEMYPNNGGIQILAGPQSKILCGATRPGHFDGVLKIVTKLFHITQPTKAYFGQKDAQQLALIETLVRDFNFPLEIRSVPIVREEDGLAKSSRNVFLTEQQRKVAVVIHQALILAKNHYFESDNNIEATNLAKEYIEANSNGQIDYLQMLSYPDLTEVTEQTKKVLLATAVYFSNTRLIDNIIFQEKGE</sequence>
<dbReference type="UniPathway" id="UPA00028">
    <property type="reaction ID" value="UER00005"/>
</dbReference>
<dbReference type="InterPro" id="IPR003721">
    <property type="entry name" value="Pantoate_ligase"/>
</dbReference>
<dbReference type="GO" id="GO:0005524">
    <property type="term" value="F:ATP binding"/>
    <property type="evidence" value="ECO:0007669"/>
    <property type="project" value="UniProtKB-KW"/>
</dbReference>
<evidence type="ECO:0000256" key="2">
    <source>
        <dbReference type="ARBA" id="ARBA00009256"/>
    </source>
</evidence>
<dbReference type="Pfam" id="PF02569">
    <property type="entry name" value="Pantoate_ligase"/>
    <property type="match status" value="1"/>
</dbReference>
<evidence type="ECO:0000256" key="7">
    <source>
        <dbReference type="ARBA" id="ARBA00048258"/>
    </source>
</evidence>
<feature type="binding site" evidence="8">
    <location>
        <position position="153"/>
    </location>
    <ligand>
        <name>(R)-pantoate</name>
        <dbReference type="ChEBI" id="CHEBI:15980"/>
    </ligand>
</feature>
<dbReference type="PANTHER" id="PTHR21299:SF1">
    <property type="entry name" value="PANTOATE--BETA-ALANINE LIGASE"/>
    <property type="match status" value="1"/>
</dbReference>
<feature type="binding site" evidence="8">
    <location>
        <position position="61"/>
    </location>
    <ligand>
        <name>(R)-pantoate</name>
        <dbReference type="ChEBI" id="CHEBI:15980"/>
    </ligand>
</feature>
<keyword evidence="3 8" id="KW-0436">Ligase</keyword>
<name>W4EM82_9BACL</name>
<dbReference type="SUPFAM" id="SSF52374">
    <property type="entry name" value="Nucleotidylyl transferase"/>
    <property type="match status" value="1"/>
</dbReference>
<dbReference type="FunFam" id="3.40.50.620:FF:000013">
    <property type="entry name" value="Pantothenate synthetase"/>
    <property type="match status" value="1"/>
</dbReference>
<keyword evidence="5 8" id="KW-0547">Nucleotide-binding</keyword>
<keyword evidence="8" id="KW-0963">Cytoplasm</keyword>
<dbReference type="InterPro" id="IPR014729">
    <property type="entry name" value="Rossmann-like_a/b/a_fold"/>
</dbReference>
<dbReference type="CDD" id="cd00560">
    <property type="entry name" value="PanC"/>
    <property type="match status" value="1"/>
</dbReference>
<feature type="binding site" evidence="8">
    <location>
        <position position="61"/>
    </location>
    <ligand>
        <name>beta-alanine</name>
        <dbReference type="ChEBI" id="CHEBI:57966"/>
    </ligand>
</feature>
<dbReference type="PANTHER" id="PTHR21299">
    <property type="entry name" value="CYTIDYLATE KINASE/PANTOATE-BETA-ALANINE LIGASE"/>
    <property type="match status" value="1"/>
</dbReference>
<protein>
    <recommendedName>
        <fullName evidence="8">Pantothenate synthetase</fullName>
        <shortName evidence="8">PS</shortName>
        <ecNumber evidence="8">6.3.2.1</ecNumber>
    </recommendedName>
    <alternativeName>
        <fullName evidence="8">Pantoate--beta-alanine ligase</fullName>
    </alternativeName>
    <alternativeName>
        <fullName evidence="8">Pantoate-activating enzyme</fullName>
    </alternativeName>
</protein>
<evidence type="ECO:0000256" key="6">
    <source>
        <dbReference type="ARBA" id="ARBA00022840"/>
    </source>
</evidence>
<keyword evidence="10" id="KW-1185">Reference proteome</keyword>
<keyword evidence="4 8" id="KW-0566">Pantothenate biosynthesis</keyword>
<organism evidence="9 10">
    <name type="scientific">Viridibacillus arenosi FSL R5-213</name>
    <dbReference type="NCBI Taxonomy" id="1227360"/>
    <lineage>
        <taxon>Bacteria</taxon>
        <taxon>Bacillati</taxon>
        <taxon>Bacillota</taxon>
        <taxon>Bacilli</taxon>
        <taxon>Bacillales</taxon>
        <taxon>Caryophanaceae</taxon>
        <taxon>Viridibacillus</taxon>
    </lineage>
</organism>
<evidence type="ECO:0000256" key="1">
    <source>
        <dbReference type="ARBA" id="ARBA00004990"/>
    </source>
</evidence>
<keyword evidence="6 8" id="KW-0067">ATP-binding</keyword>
<comment type="subcellular location">
    <subcellularLocation>
        <location evidence="8">Cytoplasm</location>
    </subcellularLocation>
</comment>
<comment type="function">
    <text evidence="8">Catalyzes the condensation of pantoate with beta-alanine in an ATP-dependent reaction via a pantoyl-adenylate intermediate.</text>
</comment>
<evidence type="ECO:0000256" key="5">
    <source>
        <dbReference type="ARBA" id="ARBA00022741"/>
    </source>
</evidence>
<dbReference type="Gene3D" id="3.30.1300.10">
    <property type="entry name" value="Pantoate-beta-alanine ligase, C-terminal domain"/>
    <property type="match status" value="1"/>
</dbReference>
<evidence type="ECO:0000256" key="8">
    <source>
        <dbReference type="HAMAP-Rule" id="MF_00158"/>
    </source>
</evidence>
<dbReference type="HAMAP" id="MF_00158">
    <property type="entry name" value="PanC"/>
    <property type="match status" value="1"/>
</dbReference>
<comment type="similarity">
    <text evidence="2 8">Belongs to the pantothenate synthetase family.</text>
</comment>
<dbReference type="GO" id="GO:0004592">
    <property type="term" value="F:pantoate-beta-alanine ligase activity"/>
    <property type="evidence" value="ECO:0007669"/>
    <property type="project" value="UniProtKB-UniRule"/>
</dbReference>
<comment type="miscellaneous">
    <text evidence="8">The reaction proceeds by a bi uni uni bi ping pong mechanism.</text>
</comment>
<dbReference type="AlphaFoldDB" id="W4EM82"/>
<feature type="binding site" evidence="8">
    <location>
        <position position="176"/>
    </location>
    <ligand>
        <name>ATP</name>
        <dbReference type="ChEBI" id="CHEBI:30616"/>
    </ligand>
</feature>
<feature type="binding site" evidence="8">
    <location>
        <begin position="184"/>
        <end position="187"/>
    </location>
    <ligand>
        <name>ATP</name>
        <dbReference type="ChEBI" id="CHEBI:30616"/>
    </ligand>
</feature>
<comment type="subunit">
    <text evidence="8">Homodimer.</text>
</comment>
<gene>
    <name evidence="8" type="primary">panC</name>
    <name evidence="9" type="ORF">C176_20489</name>
</gene>
<evidence type="ECO:0000256" key="4">
    <source>
        <dbReference type="ARBA" id="ARBA00022655"/>
    </source>
</evidence>
<proteinExistence type="inferred from homology"/>
<accession>W4EM82</accession>
<dbReference type="GO" id="GO:0015940">
    <property type="term" value="P:pantothenate biosynthetic process"/>
    <property type="evidence" value="ECO:0007669"/>
    <property type="project" value="UniProtKB-UniRule"/>
</dbReference>
<dbReference type="RefSeq" id="WP_038190594.1">
    <property type="nucleotide sequence ID" value="NZ_ASQA01000042.1"/>
</dbReference>
<evidence type="ECO:0000256" key="3">
    <source>
        <dbReference type="ARBA" id="ARBA00022598"/>
    </source>
</evidence>
<dbReference type="EC" id="6.3.2.1" evidence="8"/>
<comment type="catalytic activity">
    <reaction evidence="7 8">
        <text>(R)-pantoate + beta-alanine + ATP = (R)-pantothenate + AMP + diphosphate + H(+)</text>
        <dbReference type="Rhea" id="RHEA:10912"/>
        <dbReference type="ChEBI" id="CHEBI:15378"/>
        <dbReference type="ChEBI" id="CHEBI:15980"/>
        <dbReference type="ChEBI" id="CHEBI:29032"/>
        <dbReference type="ChEBI" id="CHEBI:30616"/>
        <dbReference type="ChEBI" id="CHEBI:33019"/>
        <dbReference type="ChEBI" id="CHEBI:57966"/>
        <dbReference type="ChEBI" id="CHEBI:456215"/>
        <dbReference type="EC" id="6.3.2.1"/>
    </reaction>
</comment>
<evidence type="ECO:0000313" key="9">
    <source>
        <dbReference type="EMBL" id="ETT81122.1"/>
    </source>
</evidence>
<dbReference type="eggNOG" id="COG0414">
    <property type="taxonomic scope" value="Bacteria"/>
</dbReference>
<evidence type="ECO:0000313" key="10">
    <source>
        <dbReference type="Proteomes" id="UP000019062"/>
    </source>
</evidence>
<comment type="caution">
    <text evidence="9">The sequence shown here is derived from an EMBL/GenBank/DDBJ whole genome shotgun (WGS) entry which is preliminary data.</text>
</comment>
<dbReference type="NCBIfam" id="TIGR00018">
    <property type="entry name" value="panC"/>
    <property type="match status" value="1"/>
</dbReference>
<feature type="binding site" evidence="8">
    <location>
        <begin position="30"/>
        <end position="37"/>
    </location>
    <ligand>
        <name>ATP</name>
        <dbReference type="ChEBI" id="CHEBI:30616"/>
    </ligand>
</feature>
<dbReference type="Gene3D" id="3.40.50.620">
    <property type="entry name" value="HUPs"/>
    <property type="match status" value="1"/>
</dbReference>